<dbReference type="Gene3D" id="1.10.510.10">
    <property type="entry name" value="Transferase(Phosphotransferase) domain 1"/>
    <property type="match status" value="1"/>
</dbReference>
<keyword evidence="5" id="KW-0472">Membrane</keyword>
<evidence type="ECO:0000313" key="7">
    <source>
        <dbReference type="EMBL" id="TWU45239.1"/>
    </source>
</evidence>
<dbReference type="CDD" id="cd14014">
    <property type="entry name" value="STKc_PknB_like"/>
    <property type="match status" value="1"/>
</dbReference>
<evidence type="ECO:0000256" key="3">
    <source>
        <dbReference type="ARBA" id="ARBA00022777"/>
    </source>
</evidence>
<reference evidence="7 8" key="1">
    <citation type="submission" date="2019-02" db="EMBL/GenBank/DDBJ databases">
        <title>Deep-cultivation of Planctomycetes and their phenomic and genomic characterization uncovers novel biology.</title>
        <authorList>
            <person name="Wiegand S."/>
            <person name="Jogler M."/>
            <person name="Boedeker C."/>
            <person name="Pinto D."/>
            <person name="Vollmers J."/>
            <person name="Rivas-Marin E."/>
            <person name="Kohn T."/>
            <person name="Peeters S.H."/>
            <person name="Heuer A."/>
            <person name="Rast P."/>
            <person name="Oberbeckmann S."/>
            <person name="Bunk B."/>
            <person name="Jeske O."/>
            <person name="Meyerdierks A."/>
            <person name="Storesund J.E."/>
            <person name="Kallscheuer N."/>
            <person name="Luecker S."/>
            <person name="Lage O.M."/>
            <person name="Pohl T."/>
            <person name="Merkel B.J."/>
            <person name="Hornburger P."/>
            <person name="Mueller R.-W."/>
            <person name="Bruemmer F."/>
            <person name="Labrenz M."/>
            <person name="Spormann A.M."/>
            <person name="Op Den Camp H."/>
            <person name="Overmann J."/>
            <person name="Amann R."/>
            <person name="Jetten M.S.M."/>
            <person name="Mascher T."/>
            <person name="Medema M.H."/>
            <person name="Devos D.P."/>
            <person name="Kaster A.-K."/>
            <person name="Ovreas L."/>
            <person name="Rohde M."/>
            <person name="Galperin M.Y."/>
            <person name="Jogler C."/>
        </authorList>
    </citation>
    <scope>NUCLEOTIDE SEQUENCE [LARGE SCALE GENOMIC DNA]</scope>
    <source>
        <strain evidence="7 8">Q31b</strain>
    </source>
</reference>
<name>A0A5C6EDD7_9BACT</name>
<dbReference type="AlphaFoldDB" id="A0A5C6EDD7"/>
<dbReference type="GO" id="GO:0004674">
    <property type="term" value="F:protein serine/threonine kinase activity"/>
    <property type="evidence" value="ECO:0007669"/>
    <property type="project" value="UniProtKB-EC"/>
</dbReference>
<accession>A0A5C6EDD7</accession>
<gene>
    <name evidence="7" type="primary">pknB_1</name>
    <name evidence="7" type="ORF">Q31b_04100</name>
</gene>
<dbReference type="GO" id="GO:0005524">
    <property type="term" value="F:ATP binding"/>
    <property type="evidence" value="ECO:0007669"/>
    <property type="project" value="UniProtKB-KW"/>
</dbReference>
<dbReference type="InterPro" id="IPR000719">
    <property type="entry name" value="Prot_kinase_dom"/>
</dbReference>
<dbReference type="PANTHER" id="PTHR43289:SF34">
    <property type="entry name" value="SERINE_THREONINE-PROTEIN KINASE YBDM-RELATED"/>
    <property type="match status" value="1"/>
</dbReference>
<evidence type="ECO:0000256" key="5">
    <source>
        <dbReference type="SAM" id="Phobius"/>
    </source>
</evidence>
<evidence type="ECO:0000256" key="2">
    <source>
        <dbReference type="ARBA" id="ARBA00022741"/>
    </source>
</evidence>
<organism evidence="7 8">
    <name type="scientific">Novipirellula aureliae</name>
    <dbReference type="NCBI Taxonomy" id="2527966"/>
    <lineage>
        <taxon>Bacteria</taxon>
        <taxon>Pseudomonadati</taxon>
        <taxon>Planctomycetota</taxon>
        <taxon>Planctomycetia</taxon>
        <taxon>Pirellulales</taxon>
        <taxon>Pirellulaceae</taxon>
        <taxon>Novipirellula</taxon>
    </lineage>
</organism>
<keyword evidence="4" id="KW-0067">ATP-binding</keyword>
<keyword evidence="5" id="KW-1133">Transmembrane helix</keyword>
<dbReference type="EC" id="2.7.11.1" evidence="7"/>
<dbReference type="InterPro" id="IPR011009">
    <property type="entry name" value="Kinase-like_dom_sf"/>
</dbReference>
<dbReference type="SUPFAM" id="SSF56112">
    <property type="entry name" value="Protein kinase-like (PK-like)"/>
    <property type="match status" value="1"/>
</dbReference>
<evidence type="ECO:0000313" key="8">
    <source>
        <dbReference type="Proteomes" id="UP000315471"/>
    </source>
</evidence>
<keyword evidence="1 7" id="KW-0808">Transferase</keyword>
<feature type="domain" description="Protein kinase" evidence="6">
    <location>
        <begin position="1"/>
        <end position="266"/>
    </location>
</feature>
<keyword evidence="3 7" id="KW-0418">Kinase</keyword>
<keyword evidence="8" id="KW-1185">Reference proteome</keyword>
<dbReference type="EMBL" id="SJPY01000001">
    <property type="protein sequence ID" value="TWU45239.1"/>
    <property type="molecule type" value="Genomic_DNA"/>
</dbReference>
<dbReference type="Proteomes" id="UP000315471">
    <property type="component" value="Unassembled WGS sequence"/>
</dbReference>
<keyword evidence="2" id="KW-0547">Nucleotide-binding</keyword>
<keyword evidence="5" id="KW-0812">Transmembrane</keyword>
<feature type="transmembrane region" description="Helical" evidence="5">
    <location>
        <begin position="325"/>
        <end position="343"/>
    </location>
</feature>
<evidence type="ECO:0000259" key="6">
    <source>
        <dbReference type="PROSITE" id="PS50011"/>
    </source>
</evidence>
<dbReference type="Pfam" id="PF00069">
    <property type="entry name" value="Pkinase"/>
    <property type="match status" value="1"/>
</dbReference>
<evidence type="ECO:0000256" key="4">
    <source>
        <dbReference type="ARBA" id="ARBA00022840"/>
    </source>
</evidence>
<evidence type="ECO:0000256" key="1">
    <source>
        <dbReference type="ARBA" id="ARBA00022679"/>
    </source>
</evidence>
<proteinExistence type="predicted"/>
<dbReference type="OrthoDB" id="6111975at2"/>
<protein>
    <submittedName>
        <fullName evidence="7">Serine/threonine-protein kinase PknB</fullName>
        <ecNumber evidence="7">2.7.11.1</ecNumber>
    </submittedName>
</protein>
<dbReference type="RefSeq" id="WP_146597980.1">
    <property type="nucleotide sequence ID" value="NZ_SJPY01000001.1"/>
</dbReference>
<dbReference type="Gene3D" id="3.30.200.20">
    <property type="entry name" value="Phosphorylase Kinase, domain 1"/>
    <property type="match status" value="1"/>
</dbReference>
<comment type="caution">
    <text evidence="7">The sequence shown here is derived from an EMBL/GenBank/DDBJ whole genome shotgun (WGS) entry which is preliminary data.</text>
</comment>
<dbReference type="PANTHER" id="PTHR43289">
    <property type="entry name" value="MITOGEN-ACTIVATED PROTEIN KINASE KINASE KINASE 20-RELATED"/>
    <property type="match status" value="1"/>
</dbReference>
<dbReference type="PROSITE" id="PS50011">
    <property type="entry name" value="PROTEIN_KINASE_DOM"/>
    <property type="match status" value="1"/>
</dbReference>
<sequence>MPRSRLGPLAIEAKLGDFPSQSCVWRAIHVKLKRSVAVKVFSSPFGATPEVRTDFASEWETLKTLSHPALVRCYGGGFENNDAYLAYELVDGETLASHLERKSRMSWESVLELAEPLVDALRYLHEHSIQYAAIQPDKIMIAGLSPILIDTRVNRFGTSMKTSRPPTVQEIALRPPELLRDPALVSNRSDLYSLGATLYFALTGRMPIQGETVEEVMENVANQKPVSPASLVMDCPVWLDKLIMQLLEKDPAKRPFGAPAVTLALAEVRRRSMSKTGVAEHASSGFSPLSVTDQKDRDEARTLLGRHLVREQAIPDATVWHDKPWVLVGALVMILGLLAYLVWPLSENQMRSRAEELLTRDTQSSLNQAKVNFLRPMLNRFPDGEHADWAAEQIDRVDMLQAEHALSVKLKRNLPIRNEGERLLAEAQKFERFGDTATALDQYRSMLTLLGDDEKYRPYVNLARRQIAKIETQSVAKDEAAIMIQAKLDQADQSMLRGNVVAAREIWYSIIDLYRNNANVAPLVEKAQTRIRENQTPSDTNE</sequence>